<dbReference type="Pfam" id="PF10170">
    <property type="entry name" value="C6_DPF"/>
    <property type="match status" value="1"/>
</dbReference>
<evidence type="ECO:0000313" key="5">
    <source>
        <dbReference type="EMBL" id="KAG2429998.1"/>
    </source>
</evidence>
<reference evidence="5" key="1">
    <citation type="journal article" date="2020" name="bioRxiv">
        <title>Comparative genomics of Chlamydomonas.</title>
        <authorList>
            <person name="Craig R.J."/>
            <person name="Hasan A.R."/>
            <person name="Ness R.W."/>
            <person name="Keightley P.D."/>
        </authorList>
    </citation>
    <scope>NUCLEOTIDE SEQUENCE</scope>
    <source>
        <strain evidence="5">CCAP 11/173</strain>
    </source>
</reference>
<evidence type="ECO:0000256" key="2">
    <source>
        <dbReference type="ARBA" id="ARBA00014801"/>
    </source>
</evidence>
<accession>A0A835SMW1</accession>
<dbReference type="AlphaFoldDB" id="A0A835SMW1"/>
<evidence type="ECO:0000256" key="1">
    <source>
        <dbReference type="ARBA" id="ARBA00007917"/>
    </source>
</evidence>
<protein>
    <recommendedName>
        <fullName evidence="2">Cysteine-rich DPF motif domain-containing protein 1</fullName>
    </recommendedName>
</protein>
<organism evidence="5 6">
    <name type="scientific">Chlamydomonas schloesseri</name>
    <dbReference type="NCBI Taxonomy" id="2026947"/>
    <lineage>
        <taxon>Eukaryota</taxon>
        <taxon>Viridiplantae</taxon>
        <taxon>Chlorophyta</taxon>
        <taxon>core chlorophytes</taxon>
        <taxon>Chlorophyceae</taxon>
        <taxon>CS clade</taxon>
        <taxon>Chlamydomonadales</taxon>
        <taxon>Chlamydomonadaceae</taxon>
        <taxon>Chlamydomonas</taxon>
    </lineage>
</organism>
<evidence type="ECO:0000259" key="4">
    <source>
        <dbReference type="Pfam" id="PF10170"/>
    </source>
</evidence>
<feature type="compositionally biased region" description="Gly residues" evidence="3">
    <location>
        <begin position="114"/>
        <end position="127"/>
    </location>
</feature>
<evidence type="ECO:0000256" key="3">
    <source>
        <dbReference type="SAM" id="MobiDB-lite"/>
    </source>
</evidence>
<evidence type="ECO:0000313" key="6">
    <source>
        <dbReference type="Proteomes" id="UP000613740"/>
    </source>
</evidence>
<dbReference type="PRINTS" id="PR01995">
    <property type="entry name" value="UPF0595"/>
</dbReference>
<dbReference type="InterPro" id="IPR042426">
    <property type="entry name" value="CDPF1"/>
</dbReference>
<name>A0A835SMW1_9CHLO</name>
<sequence length="139" mass="12868">MHSDANGACRVAFLEQGWLAVDPFSVKARPLMLGSPCSLCQRPVCVADSCSVFYAKRFCLHCARANAAAFPPAVHKAAPAIFGGGAGAGAAAAAAAGGPSAGAGAGGANAASAGAGGAGAGAGGGSGAPRASGPGARGS</sequence>
<comment type="caution">
    <text evidence="5">The sequence shown here is derived from an EMBL/GenBank/DDBJ whole genome shotgun (WGS) entry which is preliminary data.</text>
</comment>
<feature type="compositionally biased region" description="Low complexity" evidence="3">
    <location>
        <begin position="128"/>
        <end position="139"/>
    </location>
</feature>
<dbReference type="OrthoDB" id="191995at2759"/>
<dbReference type="PANTHER" id="PTHR31849:SF1">
    <property type="entry name" value="CYSTEINE-RICH DPF MOTIF DOMAIN-CONTAINING PROTEIN 1"/>
    <property type="match status" value="1"/>
</dbReference>
<keyword evidence="6" id="KW-1185">Reference proteome</keyword>
<dbReference type="EMBL" id="JAEHOD010000081">
    <property type="protein sequence ID" value="KAG2429998.1"/>
    <property type="molecule type" value="Genomic_DNA"/>
</dbReference>
<comment type="similarity">
    <text evidence="1">Belongs to the CDPF1 family.</text>
</comment>
<proteinExistence type="inferred from homology"/>
<dbReference type="PANTHER" id="PTHR31849">
    <property type="entry name" value="CYSTEINE-RICH PDF MOTIF DOMAIN-CONTAINING PROTEIN 1"/>
    <property type="match status" value="1"/>
</dbReference>
<dbReference type="InterPro" id="IPR018785">
    <property type="entry name" value="CDPF1_dom"/>
</dbReference>
<feature type="region of interest" description="Disordered" evidence="3">
    <location>
        <begin position="90"/>
        <end position="139"/>
    </location>
</feature>
<feature type="domain" description="Cysteine-rich DPF motif" evidence="4">
    <location>
        <begin position="7"/>
        <end position="76"/>
    </location>
</feature>
<dbReference type="Proteomes" id="UP000613740">
    <property type="component" value="Unassembled WGS sequence"/>
</dbReference>
<gene>
    <name evidence="5" type="ORF">HYH02_013826</name>
</gene>